<dbReference type="InterPro" id="IPR001867">
    <property type="entry name" value="OmpR/PhoB-type_DNA-bd"/>
</dbReference>
<comment type="caution">
    <text evidence="8">The sequence shown here is derived from an EMBL/GenBank/DDBJ whole genome shotgun (WGS) entry which is preliminary data.</text>
</comment>
<evidence type="ECO:0000259" key="7">
    <source>
        <dbReference type="PROSITE" id="PS51755"/>
    </source>
</evidence>
<sequence>MEFRLLGEFQATHDGRRVDLGRRRERCLLAILLLEAGAVLPADRLVDLLWDGQPPDAARASLHTHLSRLRALLDADGTGRLGVRLFTYHGGYGVDVDRESVDALRFQSLVGQADAEADPALRVGLLRTAIGLWSGPLLADTASESLRRRVGGKLGELRLAATERMVDAELACGRHASLIGELTALCAEYPHRERLHGQLMLALYRCGRHADAVAAYAAYRTRLADDLGLDPSQELRGLHIAMLRQVPRLASRDTAAPVLVPVPAQLPAPASHFTGRRDALKALDQLLPDLDDPAPVVLVSAVAGTAGVGKTSLAVHWAHLVAERFPDGQLYVDLRGYDEANEMEPAAALEGFLRALGLEPAAIPQALHERSALFRSSLAGRRALVLLDNARSADQVRPLLPGSAGCMALVTSRDDLTGLAVREGAHRMVLDCLPEPEGVDLLRAILGPERIAAEPEAAAELTRICAGLPLALRVIAERAAGLPDARLAELVTELGADPTRRLDALDVPGDPGLGVRAVFAGSYRALNGDSAQLFRHLGQHPGAQVATATAASLTGTEPAAIRGVLHRLASAHLVERVAADRYQTHDLLRAYAVEQSHEHDSVETRREAVARLLDHYLHSADAASRRLNPHRRRTPLPEAAPGVRPLEFAEHRDAQQWCETERANLVASVRLAAEHEWDEHAWLLAERMLDFLDLTKSWDDWLATHRLALRAARHAGNRTAEASTLNSLGVAYLQLRRFEEAIEYHGQALVACRDTGQRYLECLVLGNLGIAYREVNRLADAIDCHQRVLIAFQEMGNRNGEGRVLNSLGLSYLSMGRFAEAEEHCERALAIHREVRDRRNEGTSLNNLGEARRNLGHTAEAIADLRAALAILREVGDQGEAAETLDRLGRALHDAGQPRAAQECWREALAIFTAIGDPRAEEVRRAAEGELR</sequence>
<feature type="repeat" description="TPR" evidence="5">
    <location>
        <begin position="802"/>
        <end position="835"/>
    </location>
</feature>
<comment type="similarity">
    <text evidence="1">Belongs to the AfsR/DnrI/RedD regulatory family.</text>
</comment>
<dbReference type="InterPro" id="IPR019734">
    <property type="entry name" value="TPR_rpt"/>
</dbReference>
<dbReference type="EMBL" id="BONZ01000032">
    <property type="protein sequence ID" value="GIH15211.1"/>
    <property type="molecule type" value="Genomic_DNA"/>
</dbReference>
<dbReference type="PROSITE" id="PS50005">
    <property type="entry name" value="TPR"/>
    <property type="match status" value="2"/>
</dbReference>
<dbReference type="InterPro" id="IPR027417">
    <property type="entry name" value="P-loop_NTPase"/>
</dbReference>
<dbReference type="GO" id="GO:0006355">
    <property type="term" value="P:regulation of DNA-templated transcription"/>
    <property type="evidence" value="ECO:0007669"/>
    <property type="project" value="InterPro"/>
</dbReference>
<dbReference type="GO" id="GO:0000160">
    <property type="term" value="P:phosphorelay signal transduction system"/>
    <property type="evidence" value="ECO:0007669"/>
    <property type="project" value="InterPro"/>
</dbReference>
<accession>A0A8J3QRI8</accession>
<dbReference type="Proteomes" id="UP000642748">
    <property type="component" value="Unassembled WGS sequence"/>
</dbReference>
<dbReference type="Gene3D" id="3.40.50.300">
    <property type="entry name" value="P-loop containing nucleotide triphosphate hydrolases"/>
    <property type="match status" value="1"/>
</dbReference>
<dbReference type="PRINTS" id="PR00364">
    <property type="entry name" value="DISEASERSIST"/>
</dbReference>
<feature type="domain" description="OmpR/PhoB-type" evidence="7">
    <location>
        <begin position="1"/>
        <end position="96"/>
    </location>
</feature>
<dbReference type="Pfam" id="PF03704">
    <property type="entry name" value="BTAD"/>
    <property type="match status" value="1"/>
</dbReference>
<dbReference type="SUPFAM" id="SSF46894">
    <property type="entry name" value="C-terminal effector domain of the bipartite response regulators"/>
    <property type="match status" value="1"/>
</dbReference>
<dbReference type="InterPro" id="IPR036388">
    <property type="entry name" value="WH-like_DNA-bd_sf"/>
</dbReference>
<evidence type="ECO:0000313" key="9">
    <source>
        <dbReference type="Proteomes" id="UP000642748"/>
    </source>
</evidence>
<dbReference type="InterPro" id="IPR016032">
    <property type="entry name" value="Sig_transdc_resp-reg_C-effctor"/>
</dbReference>
<evidence type="ECO:0000256" key="3">
    <source>
        <dbReference type="ARBA" id="ARBA00023125"/>
    </source>
</evidence>
<dbReference type="InterPro" id="IPR005158">
    <property type="entry name" value="BTAD"/>
</dbReference>
<feature type="repeat" description="TPR" evidence="5">
    <location>
        <begin position="722"/>
        <end position="755"/>
    </location>
</feature>
<dbReference type="GO" id="GO:0003677">
    <property type="term" value="F:DNA binding"/>
    <property type="evidence" value="ECO:0007669"/>
    <property type="project" value="UniProtKB-UniRule"/>
</dbReference>
<evidence type="ECO:0000256" key="6">
    <source>
        <dbReference type="PROSITE-ProRule" id="PRU01091"/>
    </source>
</evidence>
<dbReference type="InterPro" id="IPR051677">
    <property type="entry name" value="AfsR-DnrI-RedD_regulator"/>
</dbReference>
<dbReference type="SUPFAM" id="SSF48452">
    <property type="entry name" value="TPR-like"/>
    <property type="match status" value="2"/>
</dbReference>
<keyword evidence="3 6" id="KW-0238">DNA-binding</keyword>
<dbReference type="SMART" id="SM00028">
    <property type="entry name" value="TPR"/>
    <property type="match status" value="5"/>
</dbReference>
<dbReference type="AlphaFoldDB" id="A0A8J3QRI8"/>
<dbReference type="Gene3D" id="1.10.10.10">
    <property type="entry name" value="Winged helix-like DNA-binding domain superfamily/Winged helix DNA-binding domain"/>
    <property type="match status" value="1"/>
</dbReference>
<keyword evidence="9" id="KW-1185">Reference proteome</keyword>
<dbReference type="SUPFAM" id="SSF52540">
    <property type="entry name" value="P-loop containing nucleoside triphosphate hydrolases"/>
    <property type="match status" value="1"/>
</dbReference>
<evidence type="ECO:0000256" key="2">
    <source>
        <dbReference type="ARBA" id="ARBA00023015"/>
    </source>
</evidence>
<dbReference type="SMART" id="SM00862">
    <property type="entry name" value="Trans_reg_C"/>
    <property type="match status" value="1"/>
</dbReference>
<feature type="DNA-binding region" description="OmpR/PhoB-type" evidence="6">
    <location>
        <begin position="1"/>
        <end position="96"/>
    </location>
</feature>
<dbReference type="Pfam" id="PF00486">
    <property type="entry name" value="Trans_reg_C"/>
    <property type="match status" value="1"/>
</dbReference>
<reference evidence="8" key="1">
    <citation type="submission" date="2021-01" db="EMBL/GenBank/DDBJ databases">
        <title>Whole genome shotgun sequence of Rugosimonospora africana NBRC 104875.</title>
        <authorList>
            <person name="Komaki H."/>
            <person name="Tamura T."/>
        </authorList>
    </citation>
    <scope>NUCLEOTIDE SEQUENCE</scope>
    <source>
        <strain evidence="8">NBRC 104875</strain>
    </source>
</reference>
<evidence type="ECO:0000256" key="5">
    <source>
        <dbReference type="PROSITE-ProRule" id="PRU00339"/>
    </source>
</evidence>
<keyword evidence="2" id="KW-0805">Transcription regulation</keyword>
<dbReference type="PROSITE" id="PS51755">
    <property type="entry name" value="OMPR_PHOB"/>
    <property type="match status" value="1"/>
</dbReference>
<dbReference type="Pfam" id="PF13374">
    <property type="entry name" value="TPR_10"/>
    <property type="match status" value="1"/>
</dbReference>
<dbReference type="SMART" id="SM01043">
    <property type="entry name" value="BTAD"/>
    <property type="match status" value="1"/>
</dbReference>
<evidence type="ECO:0000256" key="4">
    <source>
        <dbReference type="ARBA" id="ARBA00023163"/>
    </source>
</evidence>
<keyword evidence="5" id="KW-0802">TPR repeat</keyword>
<dbReference type="PANTHER" id="PTHR35807:SF1">
    <property type="entry name" value="TRANSCRIPTIONAL REGULATOR REDD"/>
    <property type="match status" value="1"/>
</dbReference>
<dbReference type="Pfam" id="PF13424">
    <property type="entry name" value="TPR_12"/>
    <property type="match status" value="2"/>
</dbReference>
<dbReference type="PANTHER" id="PTHR35807">
    <property type="entry name" value="TRANSCRIPTIONAL REGULATOR REDD-RELATED"/>
    <property type="match status" value="1"/>
</dbReference>
<dbReference type="Gene3D" id="1.25.40.10">
    <property type="entry name" value="Tetratricopeptide repeat domain"/>
    <property type="match status" value="3"/>
</dbReference>
<protein>
    <submittedName>
        <fullName evidence="8">SARP family transcriptional regulator</fullName>
    </submittedName>
</protein>
<organism evidence="8 9">
    <name type="scientific">Rugosimonospora africana</name>
    <dbReference type="NCBI Taxonomy" id="556532"/>
    <lineage>
        <taxon>Bacteria</taxon>
        <taxon>Bacillati</taxon>
        <taxon>Actinomycetota</taxon>
        <taxon>Actinomycetes</taxon>
        <taxon>Micromonosporales</taxon>
        <taxon>Micromonosporaceae</taxon>
        <taxon>Rugosimonospora</taxon>
    </lineage>
</organism>
<gene>
    <name evidence="8" type="ORF">Raf01_33830</name>
</gene>
<keyword evidence="4" id="KW-0804">Transcription</keyword>
<evidence type="ECO:0000313" key="8">
    <source>
        <dbReference type="EMBL" id="GIH15211.1"/>
    </source>
</evidence>
<name>A0A8J3QRI8_9ACTN</name>
<dbReference type="RefSeq" id="WP_203918854.1">
    <property type="nucleotide sequence ID" value="NZ_BONZ01000032.1"/>
</dbReference>
<dbReference type="GO" id="GO:0043531">
    <property type="term" value="F:ADP binding"/>
    <property type="evidence" value="ECO:0007669"/>
    <property type="project" value="InterPro"/>
</dbReference>
<dbReference type="InterPro" id="IPR011990">
    <property type="entry name" value="TPR-like_helical_dom_sf"/>
</dbReference>
<evidence type="ECO:0000256" key="1">
    <source>
        <dbReference type="ARBA" id="ARBA00005820"/>
    </source>
</evidence>
<dbReference type="CDD" id="cd15831">
    <property type="entry name" value="BTAD"/>
    <property type="match status" value="1"/>
</dbReference>
<proteinExistence type="inferred from homology"/>